<evidence type="ECO:0000313" key="2">
    <source>
        <dbReference type="Proteomes" id="UP000185839"/>
    </source>
</evidence>
<reference evidence="2" key="1">
    <citation type="submission" date="2017-01" db="EMBL/GenBank/DDBJ databases">
        <authorList>
            <person name="Varghese N."/>
            <person name="Submissions S."/>
        </authorList>
    </citation>
    <scope>NUCLEOTIDE SEQUENCE [LARGE SCALE GENOMIC DNA]</scope>
    <source>
        <strain evidence="2">DSM 23145</strain>
    </source>
</reference>
<evidence type="ECO:0000313" key="1">
    <source>
        <dbReference type="EMBL" id="SIT02025.1"/>
    </source>
</evidence>
<dbReference type="AlphaFoldDB" id="A0A1N7NUF6"/>
<proteinExistence type="predicted"/>
<dbReference type="Proteomes" id="UP000185839">
    <property type="component" value="Unassembled WGS sequence"/>
</dbReference>
<dbReference type="STRING" id="713588.SAMN05421789_11749"/>
<keyword evidence="2" id="KW-1185">Reference proteome</keyword>
<gene>
    <name evidence="1" type="ORF">SAMN05421789_11749</name>
</gene>
<organism evidence="1 2">
    <name type="scientific">Kaistella chaponensis</name>
    <dbReference type="NCBI Taxonomy" id="713588"/>
    <lineage>
        <taxon>Bacteria</taxon>
        <taxon>Pseudomonadati</taxon>
        <taxon>Bacteroidota</taxon>
        <taxon>Flavobacteriia</taxon>
        <taxon>Flavobacteriales</taxon>
        <taxon>Weeksellaceae</taxon>
        <taxon>Chryseobacterium group</taxon>
        <taxon>Kaistella</taxon>
    </lineage>
</organism>
<dbReference type="OrthoDB" id="4966223at2"/>
<dbReference type="RefSeq" id="WP_076388462.1">
    <property type="nucleotide sequence ID" value="NZ_FTOI01000017.1"/>
</dbReference>
<dbReference type="InterPro" id="IPR037185">
    <property type="entry name" value="EmrE-like"/>
</dbReference>
<dbReference type="EMBL" id="FTOI01000017">
    <property type="protein sequence ID" value="SIT02025.1"/>
    <property type="molecule type" value="Genomic_DNA"/>
</dbReference>
<sequence>MEKEISNDLVGKWLKGWSLSRNLPLPTAYRSGFIVEVNDEREKSGYVFSELNADFLHLAKTTSERRDLAILFLGETLTWKTSMGTVLIIAGTLFLISK</sequence>
<accession>A0A1N7NUF6</accession>
<dbReference type="SUPFAM" id="SSF103481">
    <property type="entry name" value="Multidrug resistance efflux transporter EmrE"/>
    <property type="match status" value="1"/>
</dbReference>
<protein>
    <submittedName>
        <fullName evidence="1">Uncharacterized protein</fullName>
    </submittedName>
</protein>
<name>A0A1N7NUF6_9FLAO</name>